<dbReference type="PANTHER" id="PTHR10662:SF22">
    <property type="entry name" value="NUCLEAR RNA EXPORT FACTOR 1"/>
    <property type="match status" value="1"/>
</dbReference>
<dbReference type="Gene3D" id="1.10.8.10">
    <property type="entry name" value="DNA helicase RuvA subunit, C-terminal domain"/>
    <property type="match status" value="1"/>
</dbReference>
<evidence type="ECO:0000313" key="4">
    <source>
        <dbReference type="Proteomes" id="UP000038010"/>
    </source>
</evidence>
<dbReference type="VEuPathDB" id="FungiDB:AB675_2378"/>
<organism evidence="3 4">
    <name type="scientific">Cyphellophora attinorum</name>
    <dbReference type="NCBI Taxonomy" id="1664694"/>
    <lineage>
        <taxon>Eukaryota</taxon>
        <taxon>Fungi</taxon>
        <taxon>Dikarya</taxon>
        <taxon>Ascomycota</taxon>
        <taxon>Pezizomycotina</taxon>
        <taxon>Eurotiomycetes</taxon>
        <taxon>Chaetothyriomycetidae</taxon>
        <taxon>Chaetothyriales</taxon>
        <taxon>Cyphellophoraceae</taxon>
        <taxon>Cyphellophora</taxon>
    </lineage>
</organism>
<reference evidence="3 4" key="1">
    <citation type="submission" date="2015-06" db="EMBL/GenBank/DDBJ databases">
        <title>Draft genome of the ant-associated black yeast Phialophora attae CBS 131958.</title>
        <authorList>
            <person name="Moreno L.F."/>
            <person name="Stielow B.J."/>
            <person name="de Hoog S."/>
            <person name="Vicente V.A."/>
            <person name="Weiss V.A."/>
            <person name="de Vries M."/>
            <person name="Cruz L.M."/>
            <person name="Souza E.M."/>
        </authorList>
    </citation>
    <scope>NUCLEOTIDE SEQUENCE [LARGE SCALE GENOMIC DNA]</scope>
    <source>
        <strain evidence="3 4">CBS 131958</strain>
    </source>
</reference>
<sequence length="492" mass="54508">MSFASRITQPGHHQNQQQSPSQTGTISLAVKGWASGPKFSQNPTEAQQIFHSWLGKKAGRPILSHRYVGNAGTICIIEVNAHDRPRFDHLNGFTFSGGVIVVEDARPPKNQQQQNGSFNPPAGPRQSQSQPSTGARIPSGPRYANNTKTFGSAAGGDTSMNGQPATQAGSEKQQLEAILTNVVRKRYNAAEKYLTLESLAADPDIVSAGLTTSSASKVFTAIFTMCEKFVFETPAKRRDMVVSVSLSGNALGTVQDIIALPSTFPNLQNLDLSNNQLKDTKDFRFWRNNMRNLEHLIITGNPIDTNIAEKEKLIRWWRKLKMINGQPITRGSSLANAMTLEPSNTNGGPDRTASPAPPFAFANTSRPTQGHPEFPPDSNFGLPEPGKTAEQLQMEQMGLKFSFETRLNMKMTEQCLVANGWDYDKALRNLGEMRNKRLREDFWAVSGDDDDELEKMWEEGSELGEDDHVNAQEEAEERLTFARYHRAHFESA</sequence>
<dbReference type="PROSITE" id="PS51450">
    <property type="entry name" value="LRR"/>
    <property type="match status" value="1"/>
</dbReference>
<dbReference type="InterPro" id="IPR030217">
    <property type="entry name" value="NXF_fam"/>
</dbReference>
<dbReference type="InterPro" id="IPR005637">
    <property type="entry name" value="TAP_C_dom"/>
</dbReference>
<feature type="compositionally biased region" description="Polar residues" evidence="1">
    <location>
        <begin position="109"/>
        <end position="118"/>
    </location>
</feature>
<evidence type="ECO:0000259" key="2">
    <source>
        <dbReference type="PROSITE" id="PS51281"/>
    </source>
</evidence>
<feature type="domain" description="TAP-C" evidence="2">
    <location>
        <begin position="392"/>
        <end position="445"/>
    </location>
</feature>
<dbReference type="EMBL" id="LFJN01000002">
    <property type="protein sequence ID" value="KPI44929.1"/>
    <property type="molecule type" value="Genomic_DNA"/>
</dbReference>
<feature type="compositionally biased region" description="Polar residues" evidence="1">
    <location>
        <begin position="158"/>
        <end position="172"/>
    </location>
</feature>
<dbReference type="GO" id="GO:0016973">
    <property type="term" value="P:poly(A)+ mRNA export from nucleus"/>
    <property type="evidence" value="ECO:0007669"/>
    <property type="project" value="TreeGrafter"/>
</dbReference>
<comment type="caution">
    <text evidence="3">The sequence shown here is derived from an EMBL/GenBank/DDBJ whole genome shotgun (WGS) entry which is preliminary data.</text>
</comment>
<dbReference type="InterPro" id="IPR009060">
    <property type="entry name" value="UBA-like_sf"/>
</dbReference>
<dbReference type="Proteomes" id="UP000038010">
    <property type="component" value="Unassembled WGS sequence"/>
</dbReference>
<dbReference type="SMART" id="SM00804">
    <property type="entry name" value="TAP_C"/>
    <property type="match status" value="1"/>
</dbReference>
<dbReference type="InterPro" id="IPR057125">
    <property type="entry name" value="NXF1/2/3/5-like_LRR"/>
</dbReference>
<dbReference type="Pfam" id="PF12350">
    <property type="entry name" value="CTK3_C"/>
    <property type="match status" value="1"/>
</dbReference>
<dbReference type="RefSeq" id="XP_018004892.1">
    <property type="nucleotide sequence ID" value="XM_018142345.1"/>
</dbReference>
<feature type="region of interest" description="Disordered" evidence="1">
    <location>
        <begin position="1"/>
        <end position="22"/>
    </location>
</feature>
<dbReference type="GeneID" id="28734225"/>
<name>A0A0N0NRJ7_9EURO</name>
<dbReference type="AlphaFoldDB" id="A0A0N0NRJ7"/>
<dbReference type="Gene3D" id="3.80.10.10">
    <property type="entry name" value="Ribonuclease Inhibitor"/>
    <property type="match status" value="1"/>
</dbReference>
<protein>
    <submittedName>
        <fullName evidence="3">mRNA export factor MEX67</fullName>
    </submittedName>
</protein>
<gene>
    <name evidence="3" type="ORF">AB675_2378</name>
</gene>
<dbReference type="GO" id="GO:0003723">
    <property type="term" value="F:RNA binding"/>
    <property type="evidence" value="ECO:0007669"/>
    <property type="project" value="TreeGrafter"/>
</dbReference>
<dbReference type="STRING" id="1664694.A0A0N0NRJ7"/>
<dbReference type="CDD" id="cd14342">
    <property type="entry name" value="UBA_TAP-C"/>
    <property type="match status" value="1"/>
</dbReference>
<dbReference type="InterPro" id="IPR001611">
    <property type="entry name" value="Leu-rich_rpt"/>
</dbReference>
<dbReference type="InterPro" id="IPR024637">
    <property type="entry name" value="Ctk3_C"/>
</dbReference>
<keyword evidence="4" id="KW-1185">Reference proteome</keyword>
<dbReference type="InterPro" id="IPR032675">
    <property type="entry name" value="LRR_dom_sf"/>
</dbReference>
<dbReference type="GO" id="GO:0005634">
    <property type="term" value="C:nucleus"/>
    <property type="evidence" value="ECO:0007669"/>
    <property type="project" value="InterPro"/>
</dbReference>
<dbReference type="PANTHER" id="PTHR10662">
    <property type="entry name" value="NUCLEAR RNA EXPORT FACTOR"/>
    <property type="match status" value="1"/>
</dbReference>
<evidence type="ECO:0000256" key="1">
    <source>
        <dbReference type="SAM" id="MobiDB-lite"/>
    </source>
</evidence>
<accession>A0A0N0NRJ7</accession>
<dbReference type="Pfam" id="PF24048">
    <property type="entry name" value="LRR_NXF1-5"/>
    <property type="match status" value="1"/>
</dbReference>
<proteinExistence type="predicted"/>
<feature type="region of interest" description="Disordered" evidence="1">
    <location>
        <begin position="341"/>
        <end position="386"/>
    </location>
</feature>
<feature type="region of interest" description="Disordered" evidence="1">
    <location>
        <begin position="109"/>
        <end position="172"/>
    </location>
</feature>
<dbReference type="SUPFAM" id="SSF46934">
    <property type="entry name" value="UBA-like"/>
    <property type="match status" value="1"/>
</dbReference>
<evidence type="ECO:0000313" key="3">
    <source>
        <dbReference type="EMBL" id="KPI44929.1"/>
    </source>
</evidence>
<dbReference type="OrthoDB" id="25872at2759"/>
<dbReference type="PROSITE" id="PS51281">
    <property type="entry name" value="TAP_C"/>
    <property type="match status" value="1"/>
</dbReference>
<dbReference type="SUPFAM" id="SSF52058">
    <property type="entry name" value="L domain-like"/>
    <property type="match status" value="1"/>
</dbReference>